<dbReference type="AlphaFoldDB" id="A0A379TPW0"/>
<sequence length="114" mass="13112">MSDKPLRPGELNCRIKLSHIETWRGPLGEELPAREVLDGEAWAKKELVSGRKVRTLDQQQVVETCLFTLYPRAVDIDWKVATTNRIYTVRNVERLADRIVITGEADTRHDRVSN</sequence>
<protein>
    <recommendedName>
        <fullName evidence="4">Head-tail adaptor protein</fullName>
    </recommendedName>
</protein>
<evidence type="ECO:0000313" key="3">
    <source>
        <dbReference type="Proteomes" id="UP000254773"/>
    </source>
</evidence>
<dbReference type="Proteomes" id="UP000254773">
    <property type="component" value="Unassembled WGS sequence"/>
</dbReference>
<dbReference type="EMBL" id="UGWI01000003">
    <property type="protein sequence ID" value="SUG52474.1"/>
    <property type="molecule type" value="Genomic_DNA"/>
</dbReference>
<evidence type="ECO:0000313" key="2">
    <source>
        <dbReference type="EMBL" id="SUG52474.1"/>
    </source>
</evidence>
<proteinExistence type="predicted"/>
<evidence type="ECO:0000313" key="1">
    <source>
        <dbReference type="EMBL" id="SUG52412.1"/>
    </source>
</evidence>
<reference evidence="2 3" key="1">
    <citation type="submission" date="2018-06" db="EMBL/GenBank/DDBJ databases">
        <authorList>
            <consortium name="Pathogen Informatics"/>
            <person name="Doyle S."/>
        </authorList>
    </citation>
    <scope>NUCLEOTIDE SEQUENCE [LARGE SCALE GENOMIC DNA]</scope>
    <source>
        <strain evidence="2 3">NCTC9854</strain>
    </source>
</reference>
<organism evidence="2 3">
    <name type="scientific">Salmonella enterica</name>
    <name type="common">Salmonella choleraesuis</name>
    <dbReference type="NCBI Taxonomy" id="28901"/>
    <lineage>
        <taxon>Bacteria</taxon>
        <taxon>Pseudomonadati</taxon>
        <taxon>Pseudomonadota</taxon>
        <taxon>Gammaproteobacteria</taxon>
        <taxon>Enterobacterales</taxon>
        <taxon>Enterobacteriaceae</taxon>
        <taxon>Salmonella</taxon>
    </lineage>
</organism>
<gene>
    <name evidence="1" type="ORF">NCTC9854_04519</name>
    <name evidence="2" type="ORF">NCTC9854_04585</name>
</gene>
<dbReference type="EMBL" id="UGWI01000002">
    <property type="protein sequence ID" value="SUG52412.1"/>
    <property type="molecule type" value="Genomic_DNA"/>
</dbReference>
<evidence type="ECO:0008006" key="4">
    <source>
        <dbReference type="Google" id="ProtNLM"/>
    </source>
</evidence>
<accession>A0A379TPW0</accession>
<name>A0A379TPW0_SALER</name>